<organism evidence="1 2">
    <name type="scientific">Thermanaeromonas toyohensis ToBE</name>
    <dbReference type="NCBI Taxonomy" id="698762"/>
    <lineage>
        <taxon>Bacteria</taxon>
        <taxon>Bacillati</taxon>
        <taxon>Bacillota</taxon>
        <taxon>Clostridia</taxon>
        <taxon>Neomoorellales</taxon>
        <taxon>Neomoorellaceae</taxon>
        <taxon>Thermanaeromonas</taxon>
    </lineage>
</organism>
<dbReference type="STRING" id="698762.SAMN00808754_1668"/>
<accession>A0A1W1VU06</accession>
<evidence type="ECO:0000313" key="1">
    <source>
        <dbReference type="EMBL" id="SMB96816.1"/>
    </source>
</evidence>
<evidence type="ECO:0008006" key="3">
    <source>
        <dbReference type="Google" id="ProtNLM"/>
    </source>
</evidence>
<dbReference type="EMBL" id="LT838272">
    <property type="protein sequence ID" value="SMB96816.1"/>
    <property type="molecule type" value="Genomic_DNA"/>
</dbReference>
<dbReference type="AlphaFoldDB" id="A0A1W1VU06"/>
<keyword evidence="2" id="KW-1185">Reference proteome</keyword>
<reference evidence="1 2" key="1">
    <citation type="submission" date="2017-04" db="EMBL/GenBank/DDBJ databases">
        <authorList>
            <person name="Afonso C.L."/>
            <person name="Miller P.J."/>
            <person name="Scott M.A."/>
            <person name="Spackman E."/>
            <person name="Goraichik I."/>
            <person name="Dimitrov K.M."/>
            <person name="Suarez D.L."/>
            <person name="Swayne D.E."/>
        </authorList>
    </citation>
    <scope>NUCLEOTIDE SEQUENCE [LARGE SCALE GENOMIC DNA]</scope>
    <source>
        <strain evidence="1 2">ToBE</strain>
    </source>
</reference>
<proteinExistence type="predicted"/>
<evidence type="ECO:0000313" key="2">
    <source>
        <dbReference type="Proteomes" id="UP000192569"/>
    </source>
</evidence>
<sequence>MVYLQSFFSEPRATPYSVARWQPRGYRYPELRVLAPLLPDGRPIKRVSPDKYLDLYAGALASRWQDVKKTVSWLKKVDAALCCWCNPERQKGYEKLFCHTILIGFLLEEAGVPVVYLDGREKPVWDEADRARFLKILRAEVLKRQ</sequence>
<protein>
    <recommendedName>
        <fullName evidence="3">DUF488 domain-containing protein</fullName>
    </recommendedName>
</protein>
<name>A0A1W1VU06_9FIRM</name>
<dbReference type="OrthoDB" id="9924290at2"/>
<dbReference type="Proteomes" id="UP000192569">
    <property type="component" value="Chromosome I"/>
</dbReference>
<gene>
    <name evidence="1" type="ORF">SAMN00808754_1668</name>
</gene>